<reference evidence="1 2" key="1">
    <citation type="submission" date="2019-03" db="EMBL/GenBank/DDBJ databases">
        <title>Thermus tengchongensis species for the arsenic transformation mechanism.</title>
        <authorList>
            <person name="Yuan G.C."/>
        </authorList>
    </citation>
    <scope>NUCLEOTIDE SEQUENCE [LARGE SCALE GENOMIC DNA]</scope>
    <source>
        <strain evidence="1 2">15W</strain>
    </source>
</reference>
<dbReference type="AlphaFoldDB" id="A0A4Y9F800"/>
<comment type="caution">
    <text evidence="1">The sequence shown here is derived from an EMBL/GenBank/DDBJ whole genome shotgun (WGS) entry which is preliminary data.</text>
</comment>
<gene>
    <name evidence="1" type="ORF">E0687_12080</name>
</gene>
<protein>
    <submittedName>
        <fullName evidence="1">Uncharacterized protein</fullName>
    </submittedName>
</protein>
<proteinExistence type="predicted"/>
<dbReference type="Proteomes" id="UP000297668">
    <property type="component" value="Unassembled WGS sequence"/>
</dbReference>
<organism evidence="1 2">
    <name type="scientific">Thermus tengchongensis</name>
    <dbReference type="NCBI Taxonomy" id="1214928"/>
    <lineage>
        <taxon>Bacteria</taxon>
        <taxon>Thermotogati</taxon>
        <taxon>Deinococcota</taxon>
        <taxon>Deinococci</taxon>
        <taxon>Thermales</taxon>
        <taxon>Thermaceae</taxon>
        <taxon>Thermus</taxon>
    </lineage>
</organism>
<evidence type="ECO:0000313" key="1">
    <source>
        <dbReference type="EMBL" id="TFU25201.1"/>
    </source>
</evidence>
<dbReference type="RefSeq" id="WP_135261013.1">
    <property type="nucleotide sequence ID" value="NZ_SJZF01000030.1"/>
</dbReference>
<evidence type="ECO:0000313" key="2">
    <source>
        <dbReference type="Proteomes" id="UP000297668"/>
    </source>
</evidence>
<accession>A0A4Y9F800</accession>
<sequence length="86" mass="9511">MRVKRSKYVGYYIVDGYFPDLASLITAGRFEIDYKSAILATSSLTGSEMLISIEHFARLSAISSVLGVKHSNAMPEFPPPQIGSRR</sequence>
<dbReference type="EMBL" id="SJZF01000030">
    <property type="protein sequence ID" value="TFU25201.1"/>
    <property type="molecule type" value="Genomic_DNA"/>
</dbReference>
<name>A0A4Y9F800_9DEIN</name>